<dbReference type="PROSITE" id="PS51832">
    <property type="entry name" value="HD_GYP"/>
    <property type="match status" value="1"/>
</dbReference>
<dbReference type="InterPro" id="IPR003607">
    <property type="entry name" value="HD/PDEase_dom"/>
</dbReference>
<protein>
    <submittedName>
        <fullName evidence="2">Response regulator</fullName>
    </submittedName>
</protein>
<dbReference type="InterPro" id="IPR052020">
    <property type="entry name" value="Cyclic_di-GMP/3'3'-cGAMP_PDE"/>
</dbReference>
<dbReference type="Pfam" id="PF01966">
    <property type="entry name" value="HD"/>
    <property type="match status" value="1"/>
</dbReference>
<accession>A0A533QFR9</accession>
<name>A0A533QFR9_9BACT</name>
<dbReference type="Proteomes" id="UP000319783">
    <property type="component" value="Unassembled WGS sequence"/>
</dbReference>
<dbReference type="EMBL" id="SULG01000001">
    <property type="protein sequence ID" value="TLD43636.1"/>
    <property type="molecule type" value="Genomic_DNA"/>
</dbReference>
<dbReference type="InterPro" id="IPR037522">
    <property type="entry name" value="HD_GYP_dom"/>
</dbReference>
<organism evidence="2 3">
    <name type="scientific">Candidatus Jettenia ecosi</name>
    <dbReference type="NCBI Taxonomy" id="2494326"/>
    <lineage>
        <taxon>Bacteria</taxon>
        <taxon>Pseudomonadati</taxon>
        <taxon>Planctomycetota</taxon>
        <taxon>Candidatus Brocadiia</taxon>
        <taxon>Candidatus Brocadiales</taxon>
        <taxon>Candidatus Brocadiaceae</taxon>
        <taxon>Candidatus Jettenia</taxon>
    </lineage>
</organism>
<dbReference type="Gene3D" id="1.10.3210.10">
    <property type="entry name" value="Hypothetical protein af1432"/>
    <property type="match status" value="1"/>
</dbReference>
<comment type="caution">
    <text evidence="2">The sequence shown here is derived from an EMBL/GenBank/DDBJ whole genome shotgun (WGS) entry which is preliminary data.</text>
</comment>
<dbReference type="AlphaFoldDB" id="A0A533QFR9"/>
<dbReference type="InterPro" id="IPR006674">
    <property type="entry name" value="HD_domain"/>
</dbReference>
<sequence length="140" mass="15501">MIIVVAIVFLVTALLYPVIIHLMRRLADYSTNLLDANPETISVPGSAIARRDSDTDAHNYRVTLYAARIGETVGLNASEMRSLIKGSFLHDVGKVGIPDNILLKPARLDKFEFKVMQTHVNQGVEIAGRSSWLHDSIDVM</sequence>
<evidence type="ECO:0000259" key="1">
    <source>
        <dbReference type="PROSITE" id="PS51832"/>
    </source>
</evidence>
<dbReference type="CDD" id="cd00077">
    <property type="entry name" value="HDc"/>
    <property type="match status" value="1"/>
</dbReference>
<proteinExistence type="predicted"/>
<dbReference type="PANTHER" id="PTHR45228">
    <property type="entry name" value="CYCLIC DI-GMP PHOSPHODIESTERASE TM_0186-RELATED"/>
    <property type="match status" value="1"/>
</dbReference>
<gene>
    <name evidence="2" type="ORF">JETT_0067</name>
</gene>
<dbReference type="SUPFAM" id="SSF109604">
    <property type="entry name" value="HD-domain/PDEase-like"/>
    <property type="match status" value="1"/>
</dbReference>
<reference evidence="2 3" key="1">
    <citation type="submission" date="2019-04" db="EMBL/GenBank/DDBJ databases">
        <title>Genome of a novel bacterium Candidatus Jettenia ecosi reconstructed from metagenome of an anammox bioreactor.</title>
        <authorList>
            <person name="Mardanov A.V."/>
            <person name="Beletsky A.V."/>
            <person name="Ravin N.V."/>
            <person name="Botchkova E.A."/>
            <person name="Litti Y.V."/>
            <person name="Nozhevnikova A.N."/>
        </authorList>
    </citation>
    <scope>NUCLEOTIDE SEQUENCE [LARGE SCALE GENOMIC DNA]</scope>
    <source>
        <strain evidence="2">J2</strain>
    </source>
</reference>
<feature type="domain" description="HD-GYP" evidence="1">
    <location>
        <begin position="33"/>
        <end position="140"/>
    </location>
</feature>
<evidence type="ECO:0000313" key="2">
    <source>
        <dbReference type="EMBL" id="TLD43636.1"/>
    </source>
</evidence>
<evidence type="ECO:0000313" key="3">
    <source>
        <dbReference type="Proteomes" id="UP000319783"/>
    </source>
</evidence>